<dbReference type="GO" id="GO:0005789">
    <property type="term" value="C:endoplasmic reticulum membrane"/>
    <property type="evidence" value="ECO:0007669"/>
    <property type="project" value="UniProtKB-SubCell"/>
</dbReference>
<keyword evidence="7" id="KW-0175">Coiled coil</keyword>
<dbReference type="InterPro" id="IPR005606">
    <property type="entry name" value="Sec20"/>
</dbReference>
<evidence type="ECO:0000256" key="2">
    <source>
        <dbReference type="ARBA" id="ARBA00022448"/>
    </source>
</evidence>
<evidence type="ECO:0000313" key="13">
    <source>
        <dbReference type="Proteomes" id="UP000440578"/>
    </source>
</evidence>
<name>A0A6A4WIV8_AMPAM</name>
<reference evidence="12 13" key="1">
    <citation type="submission" date="2019-07" db="EMBL/GenBank/DDBJ databases">
        <title>Draft genome assembly of a fouling barnacle, Amphibalanus amphitrite (Darwin, 1854): The first reference genome for Thecostraca.</title>
        <authorList>
            <person name="Kim W."/>
        </authorList>
    </citation>
    <scope>NUCLEOTIDE SEQUENCE [LARGE SCALE GENOMIC DNA]</scope>
    <source>
        <strain evidence="12">SNU_AA5</strain>
        <tissue evidence="12">Soma without cirri and trophi</tissue>
    </source>
</reference>
<dbReference type="GO" id="GO:0005484">
    <property type="term" value="F:SNAP receptor activity"/>
    <property type="evidence" value="ECO:0007669"/>
    <property type="project" value="InterPro"/>
</dbReference>
<keyword evidence="3 10" id="KW-0812">Transmembrane</keyword>
<evidence type="ECO:0000256" key="1">
    <source>
        <dbReference type="ARBA" id="ARBA00004163"/>
    </source>
</evidence>
<sequence length="94" mass="10535">MASQVTGNLLSINRQLAEQVDRSKQTLDVLVNSSDKVSDTHEELKSVGGAIGQSGRLLSKYGRRELTDNVLFLLAFAFFFACVLYVVKKRLWGW</sequence>
<evidence type="ECO:0000256" key="7">
    <source>
        <dbReference type="ARBA" id="ARBA00023054"/>
    </source>
</evidence>
<feature type="domain" description="Sec20 C-terminal" evidence="11">
    <location>
        <begin position="2"/>
        <end position="91"/>
    </location>
</feature>
<evidence type="ECO:0000256" key="9">
    <source>
        <dbReference type="ARBA" id="ARBA00037934"/>
    </source>
</evidence>
<evidence type="ECO:0000256" key="6">
    <source>
        <dbReference type="ARBA" id="ARBA00022989"/>
    </source>
</evidence>
<gene>
    <name evidence="12" type="primary">BNIP1</name>
    <name evidence="12" type="ORF">FJT64_022431</name>
</gene>
<dbReference type="Pfam" id="PF03908">
    <property type="entry name" value="Sec20"/>
    <property type="match status" value="1"/>
</dbReference>
<dbReference type="PANTHER" id="PTHR12825">
    <property type="entry name" value="BNIP1-RELATED"/>
    <property type="match status" value="1"/>
</dbReference>
<keyword evidence="5" id="KW-0931">ER-Golgi transport</keyword>
<dbReference type="PANTHER" id="PTHR12825:SF0">
    <property type="entry name" value="VESICLE TRANSPORT PROTEIN SEC20"/>
    <property type="match status" value="1"/>
</dbReference>
<keyword evidence="8 10" id="KW-0472">Membrane</keyword>
<evidence type="ECO:0000256" key="4">
    <source>
        <dbReference type="ARBA" id="ARBA00022824"/>
    </source>
</evidence>
<feature type="transmembrane region" description="Helical" evidence="10">
    <location>
        <begin position="70"/>
        <end position="87"/>
    </location>
</feature>
<comment type="caution">
    <text evidence="12">The sequence shown here is derived from an EMBL/GenBank/DDBJ whole genome shotgun (WGS) entry which is preliminary data.</text>
</comment>
<protein>
    <submittedName>
        <fullName evidence="12">Vesicle transport protein SEC20</fullName>
    </submittedName>
</protein>
<comment type="similarity">
    <text evidence="9">Belongs to the SEC20 family.</text>
</comment>
<keyword evidence="2" id="KW-0813">Transport</keyword>
<dbReference type="AlphaFoldDB" id="A0A6A4WIV8"/>
<dbReference type="Proteomes" id="UP000440578">
    <property type="component" value="Unassembled WGS sequence"/>
</dbReference>
<dbReference type="GO" id="GO:0031201">
    <property type="term" value="C:SNARE complex"/>
    <property type="evidence" value="ECO:0007669"/>
    <property type="project" value="TreeGrafter"/>
</dbReference>
<evidence type="ECO:0000256" key="10">
    <source>
        <dbReference type="SAM" id="Phobius"/>
    </source>
</evidence>
<organism evidence="12 13">
    <name type="scientific">Amphibalanus amphitrite</name>
    <name type="common">Striped barnacle</name>
    <name type="synonym">Balanus amphitrite</name>
    <dbReference type="NCBI Taxonomy" id="1232801"/>
    <lineage>
        <taxon>Eukaryota</taxon>
        <taxon>Metazoa</taxon>
        <taxon>Ecdysozoa</taxon>
        <taxon>Arthropoda</taxon>
        <taxon>Crustacea</taxon>
        <taxon>Multicrustacea</taxon>
        <taxon>Cirripedia</taxon>
        <taxon>Thoracica</taxon>
        <taxon>Thoracicalcarea</taxon>
        <taxon>Balanomorpha</taxon>
        <taxon>Balanoidea</taxon>
        <taxon>Balanidae</taxon>
        <taxon>Amphibalaninae</taxon>
        <taxon>Amphibalanus</taxon>
    </lineage>
</organism>
<keyword evidence="6 10" id="KW-1133">Transmembrane helix</keyword>
<dbReference type="InterPro" id="IPR056173">
    <property type="entry name" value="Sec20_C"/>
</dbReference>
<evidence type="ECO:0000256" key="3">
    <source>
        <dbReference type="ARBA" id="ARBA00022692"/>
    </source>
</evidence>
<dbReference type="GO" id="GO:0006890">
    <property type="term" value="P:retrograde vesicle-mediated transport, Golgi to endoplasmic reticulum"/>
    <property type="evidence" value="ECO:0007669"/>
    <property type="project" value="InterPro"/>
</dbReference>
<dbReference type="EMBL" id="VIIS01000697">
    <property type="protein sequence ID" value="KAF0306023.1"/>
    <property type="molecule type" value="Genomic_DNA"/>
</dbReference>
<proteinExistence type="inferred from homology"/>
<evidence type="ECO:0000256" key="5">
    <source>
        <dbReference type="ARBA" id="ARBA00022892"/>
    </source>
</evidence>
<evidence type="ECO:0000313" key="12">
    <source>
        <dbReference type="EMBL" id="KAF0306023.1"/>
    </source>
</evidence>
<evidence type="ECO:0000256" key="8">
    <source>
        <dbReference type="ARBA" id="ARBA00023136"/>
    </source>
</evidence>
<keyword evidence="4" id="KW-0256">Endoplasmic reticulum</keyword>
<dbReference type="OrthoDB" id="46868at2759"/>
<comment type="subcellular location">
    <subcellularLocation>
        <location evidence="1">Endoplasmic reticulum membrane</location>
        <topology evidence="1">Single-pass type IV membrane protein</topology>
    </subcellularLocation>
</comment>
<keyword evidence="13" id="KW-1185">Reference proteome</keyword>
<accession>A0A6A4WIV8</accession>
<evidence type="ECO:0000259" key="11">
    <source>
        <dbReference type="Pfam" id="PF03908"/>
    </source>
</evidence>